<name>A0AAD7V248_9FUNG</name>
<dbReference type="AlphaFoldDB" id="A0AAD7V248"/>
<dbReference type="EMBL" id="JARTCD010000041">
    <property type="protein sequence ID" value="KAJ8656291.1"/>
    <property type="molecule type" value="Genomic_DNA"/>
</dbReference>
<feature type="compositionally biased region" description="Basic and acidic residues" evidence="1">
    <location>
        <begin position="82"/>
        <end position="94"/>
    </location>
</feature>
<evidence type="ECO:0000256" key="1">
    <source>
        <dbReference type="SAM" id="MobiDB-lite"/>
    </source>
</evidence>
<reference evidence="2 3" key="1">
    <citation type="submission" date="2023-03" db="EMBL/GenBank/DDBJ databases">
        <title>Genome sequence of Lichtheimia ornata CBS 291.66.</title>
        <authorList>
            <person name="Mohabir J.T."/>
            <person name="Shea T.P."/>
            <person name="Kurbessoian T."/>
            <person name="Berby B."/>
            <person name="Fontaine J."/>
            <person name="Livny J."/>
            <person name="Gnirke A."/>
            <person name="Stajich J.E."/>
            <person name="Cuomo C.A."/>
        </authorList>
    </citation>
    <scope>NUCLEOTIDE SEQUENCE [LARGE SCALE GENOMIC DNA]</scope>
    <source>
        <strain evidence="2">CBS 291.66</strain>
    </source>
</reference>
<feature type="region of interest" description="Disordered" evidence="1">
    <location>
        <begin position="1"/>
        <end position="45"/>
    </location>
</feature>
<sequence length="94" mass="11094">MNENNNNNTQDAFTHPMLYRETMNSPKSNPDNKEPHQRNCQCGKKQAIKIPTPKQEKEEPCWDCYPHLVRKIENEGTPEQVEQLHELEHRSSPR</sequence>
<evidence type="ECO:0000313" key="3">
    <source>
        <dbReference type="Proteomes" id="UP001234581"/>
    </source>
</evidence>
<gene>
    <name evidence="2" type="ORF">O0I10_008085</name>
</gene>
<organism evidence="2 3">
    <name type="scientific">Lichtheimia ornata</name>
    <dbReference type="NCBI Taxonomy" id="688661"/>
    <lineage>
        <taxon>Eukaryota</taxon>
        <taxon>Fungi</taxon>
        <taxon>Fungi incertae sedis</taxon>
        <taxon>Mucoromycota</taxon>
        <taxon>Mucoromycotina</taxon>
        <taxon>Mucoromycetes</taxon>
        <taxon>Mucorales</taxon>
        <taxon>Lichtheimiaceae</taxon>
        <taxon>Lichtheimia</taxon>
    </lineage>
</organism>
<accession>A0AAD7V248</accession>
<feature type="compositionally biased region" description="Polar residues" evidence="1">
    <location>
        <begin position="1"/>
        <end position="12"/>
    </location>
</feature>
<comment type="caution">
    <text evidence="2">The sequence shown here is derived from an EMBL/GenBank/DDBJ whole genome shotgun (WGS) entry which is preliminary data.</text>
</comment>
<keyword evidence="3" id="KW-1185">Reference proteome</keyword>
<protein>
    <submittedName>
        <fullName evidence="2">Uncharacterized protein</fullName>
    </submittedName>
</protein>
<proteinExistence type="predicted"/>
<dbReference type="RefSeq" id="XP_058341204.1">
    <property type="nucleotide sequence ID" value="XM_058488092.1"/>
</dbReference>
<dbReference type="GeneID" id="83215492"/>
<dbReference type="Proteomes" id="UP001234581">
    <property type="component" value="Unassembled WGS sequence"/>
</dbReference>
<evidence type="ECO:0000313" key="2">
    <source>
        <dbReference type="EMBL" id="KAJ8656291.1"/>
    </source>
</evidence>
<feature type="region of interest" description="Disordered" evidence="1">
    <location>
        <begin position="75"/>
        <end position="94"/>
    </location>
</feature>